<evidence type="ECO:0000313" key="8">
    <source>
        <dbReference type="Proteomes" id="UP000036771"/>
    </source>
</evidence>
<keyword evidence="5 6" id="KW-0472">Membrane</keyword>
<dbReference type="GO" id="GO:0015171">
    <property type="term" value="F:amino acid transmembrane transporter activity"/>
    <property type="evidence" value="ECO:0007669"/>
    <property type="project" value="TreeGrafter"/>
</dbReference>
<feature type="transmembrane region" description="Helical" evidence="6">
    <location>
        <begin position="39"/>
        <end position="62"/>
    </location>
</feature>
<feature type="transmembrane region" description="Helical" evidence="6">
    <location>
        <begin position="117"/>
        <end position="139"/>
    </location>
</feature>
<dbReference type="GO" id="GO:0005886">
    <property type="term" value="C:plasma membrane"/>
    <property type="evidence" value="ECO:0007669"/>
    <property type="project" value="UniProtKB-SubCell"/>
</dbReference>
<dbReference type="OrthoDB" id="5638726at2"/>
<dbReference type="PANTHER" id="PTHR30086">
    <property type="entry name" value="ARGININE EXPORTER PROTEIN ARGO"/>
    <property type="match status" value="1"/>
</dbReference>
<evidence type="ECO:0000256" key="3">
    <source>
        <dbReference type="ARBA" id="ARBA00022692"/>
    </source>
</evidence>
<sequence>MNLCLSPFLQGCGTGAALIIAIGAQNVFALKQGILKNHIFTTALIFSLTDALLIGLGVGGFGAILTQNIMILSIARWGGAAFLGWYGFRSFRSVFKNSSLNLEKGFSPDRPDFKTTIATILILSFLNPHVYLDTVLLLGSIGAQFPPYERVFFAIGAMLISFVWFFALAYGAQYLEPFFKKPIAWKILDFLTGCIMWIIAFSLIFIMDSYCPC</sequence>
<evidence type="ECO:0000256" key="2">
    <source>
        <dbReference type="ARBA" id="ARBA00022475"/>
    </source>
</evidence>
<dbReference type="EMBL" id="BBVC01000028">
    <property type="protein sequence ID" value="GAO98177.1"/>
    <property type="molecule type" value="Genomic_DNA"/>
</dbReference>
<feature type="transmembrane region" description="Helical" evidence="6">
    <location>
        <begin position="69"/>
        <end position="88"/>
    </location>
</feature>
<proteinExistence type="predicted"/>
<comment type="caution">
    <text evidence="7">The sequence shown here is derived from an EMBL/GenBank/DDBJ whole genome shotgun (WGS) entry which is preliminary data.</text>
</comment>
<organism evidence="7 8">
    <name type="scientific">Caedimonas varicaedens</name>
    <dbReference type="NCBI Taxonomy" id="1629334"/>
    <lineage>
        <taxon>Bacteria</taxon>
        <taxon>Pseudomonadati</taxon>
        <taxon>Pseudomonadota</taxon>
        <taxon>Alphaproteobacteria</taxon>
        <taxon>Holosporales</taxon>
        <taxon>Caedimonadaceae</taxon>
        <taxon>Caedimonas</taxon>
    </lineage>
</organism>
<keyword evidence="3 6" id="KW-0812">Transmembrane</keyword>
<dbReference type="Pfam" id="PF01810">
    <property type="entry name" value="LysE"/>
    <property type="match status" value="1"/>
</dbReference>
<protein>
    <submittedName>
        <fullName evidence="7">Arginine exporter protein ArgO</fullName>
    </submittedName>
</protein>
<reference evidence="7 8" key="1">
    <citation type="submission" date="2015-03" db="EMBL/GenBank/DDBJ databases">
        <title>Caedibacter varicaedens, whole genome shotgun sequence.</title>
        <authorList>
            <person name="Suzuki H."/>
            <person name="Dapper A.L."/>
            <person name="Gibson A.K."/>
            <person name="Jackson C."/>
            <person name="Lee H."/>
            <person name="Pejaver V.R."/>
            <person name="Doak T."/>
            <person name="Lynch M."/>
        </authorList>
    </citation>
    <scope>NUCLEOTIDE SEQUENCE [LARGE SCALE GENOMIC DNA]</scope>
</reference>
<feature type="transmembrane region" description="Helical" evidence="6">
    <location>
        <begin position="151"/>
        <end position="171"/>
    </location>
</feature>
<name>A0A0K8MCI3_9PROT</name>
<dbReference type="InterPro" id="IPR001123">
    <property type="entry name" value="LeuE-type"/>
</dbReference>
<feature type="transmembrane region" description="Helical" evidence="6">
    <location>
        <begin position="183"/>
        <end position="207"/>
    </location>
</feature>
<evidence type="ECO:0000256" key="6">
    <source>
        <dbReference type="SAM" id="Phobius"/>
    </source>
</evidence>
<evidence type="ECO:0000256" key="1">
    <source>
        <dbReference type="ARBA" id="ARBA00004651"/>
    </source>
</evidence>
<gene>
    <name evidence="7" type="primary">argO</name>
    <name evidence="7" type="ORF">Cva_00825</name>
</gene>
<keyword evidence="8" id="KW-1185">Reference proteome</keyword>
<dbReference type="Proteomes" id="UP000036771">
    <property type="component" value="Unassembled WGS sequence"/>
</dbReference>
<keyword evidence="4 6" id="KW-1133">Transmembrane helix</keyword>
<dbReference type="AlphaFoldDB" id="A0A0K8MCI3"/>
<dbReference type="PANTHER" id="PTHR30086:SF20">
    <property type="entry name" value="ARGININE EXPORTER PROTEIN ARGO-RELATED"/>
    <property type="match status" value="1"/>
</dbReference>
<evidence type="ECO:0000256" key="5">
    <source>
        <dbReference type="ARBA" id="ARBA00023136"/>
    </source>
</evidence>
<evidence type="ECO:0000313" key="7">
    <source>
        <dbReference type="EMBL" id="GAO98177.1"/>
    </source>
</evidence>
<comment type="subcellular location">
    <subcellularLocation>
        <location evidence="1">Cell membrane</location>
        <topology evidence="1">Multi-pass membrane protein</topology>
    </subcellularLocation>
</comment>
<keyword evidence="2" id="KW-1003">Cell membrane</keyword>
<accession>A0A0K8MCI3</accession>
<evidence type="ECO:0000256" key="4">
    <source>
        <dbReference type="ARBA" id="ARBA00022989"/>
    </source>
</evidence>